<dbReference type="Proteomes" id="UP000218387">
    <property type="component" value="Chromosome"/>
</dbReference>
<dbReference type="RefSeq" id="WP_096919187.1">
    <property type="nucleotide sequence ID" value="NZ_CP029487.1"/>
</dbReference>
<gene>
    <name evidence="4" type="ORF">CPZ25_015470</name>
</gene>
<evidence type="ECO:0000313" key="4">
    <source>
        <dbReference type="EMBL" id="QCT72668.1"/>
    </source>
</evidence>
<feature type="transmembrane region" description="Helical" evidence="2">
    <location>
        <begin position="193"/>
        <end position="213"/>
    </location>
</feature>
<dbReference type="SMART" id="SM00267">
    <property type="entry name" value="GGDEF"/>
    <property type="match status" value="1"/>
</dbReference>
<keyword evidence="2" id="KW-0472">Membrane</keyword>
<keyword evidence="2" id="KW-0812">Transmembrane</keyword>
<keyword evidence="2" id="KW-1133">Transmembrane helix</keyword>
<dbReference type="AlphaFoldDB" id="A0A4P9CAN5"/>
<dbReference type="InterPro" id="IPR050469">
    <property type="entry name" value="Diguanylate_Cyclase"/>
</dbReference>
<evidence type="ECO:0000256" key="2">
    <source>
        <dbReference type="SAM" id="Phobius"/>
    </source>
</evidence>
<reference evidence="4 5" key="1">
    <citation type="submission" date="2018-05" db="EMBL/GenBank/DDBJ databases">
        <title>Genome comparison of Eubacterium sp.</title>
        <authorList>
            <person name="Feng Y."/>
            <person name="Sanchez-Andrea I."/>
            <person name="Stams A.J.M."/>
            <person name="De Vos W.M."/>
        </authorList>
    </citation>
    <scope>NUCLEOTIDE SEQUENCE [LARGE SCALE GENOMIC DNA]</scope>
    <source>
        <strain evidence="4 5">YI</strain>
    </source>
</reference>
<feature type="transmembrane region" description="Helical" evidence="2">
    <location>
        <begin position="39"/>
        <end position="72"/>
    </location>
</feature>
<dbReference type="GO" id="GO:0005886">
    <property type="term" value="C:plasma membrane"/>
    <property type="evidence" value="ECO:0007669"/>
    <property type="project" value="TreeGrafter"/>
</dbReference>
<feature type="region of interest" description="Disordered" evidence="1">
    <location>
        <begin position="386"/>
        <end position="406"/>
    </location>
</feature>
<dbReference type="Gene3D" id="3.30.70.270">
    <property type="match status" value="1"/>
</dbReference>
<dbReference type="PANTHER" id="PTHR45138">
    <property type="entry name" value="REGULATORY COMPONENTS OF SENSORY TRANSDUCTION SYSTEM"/>
    <property type="match status" value="1"/>
</dbReference>
<dbReference type="GO" id="GO:1902201">
    <property type="term" value="P:negative regulation of bacterial-type flagellum-dependent cell motility"/>
    <property type="evidence" value="ECO:0007669"/>
    <property type="project" value="TreeGrafter"/>
</dbReference>
<feature type="domain" description="GGDEF" evidence="3">
    <location>
        <begin position="276"/>
        <end position="406"/>
    </location>
</feature>
<sequence length="406" mass="45201">MTQNLNALMLLILLLSGLYAFSSWGLLSALNQDMPHLRHWWPVLGLCLCALFLIMALFNLPLPLFFLLLYGLKVCELLHFPEPGQPNWAAVNVGFLFTCAACLILLGLLSFGLGLDTRAVLSDPALRAACLALLLLFGLAAELLLSRRAGFLAEFRDIYGSEESRLFVRFTFLAVIFVLADAAACLFELPSAVVSLFLVGSNALLLMMVGFFMNQLNIIRQEDYLEYEHTRLTSTMHQQAERTEALRDTAYRDPLTGAYTRLYLFNYLELLLSRHTPFTLAYLDLDGLKAVNDAYGHLTGDHYLREFSGQFTKALRGEDVFARVGGDEFMVLLPGLSAEAAEALLSAARTRLEAPRGQGFSLSFSFGTAEAPAGTKKTRESLVREADRSMYADKSARRGREVRHDL</sequence>
<feature type="transmembrane region" description="Helical" evidence="2">
    <location>
        <begin position="166"/>
        <end position="187"/>
    </location>
</feature>
<dbReference type="InterPro" id="IPR029787">
    <property type="entry name" value="Nucleotide_cyclase"/>
</dbReference>
<evidence type="ECO:0000259" key="3">
    <source>
        <dbReference type="PROSITE" id="PS50887"/>
    </source>
</evidence>
<proteinExistence type="predicted"/>
<organism evidence="4 5">
    <name type="scientific">Eubacterium maltosivorans</name>
    <dbReference type="NCBI Taxonomy" id="2041044"/>
    <lineage>
        <taxon>Bacteria</taxon>
        <taxon>Bacillati</taxon>
        <taxon>Bacillota</taxon>
        <taxon>Clostridia</taxon>
        <taxon>Eubacteriales</taxon>
        <taxon>Eubacteriaceae</taxon>
        <taxon>Eubacterium</taxon>
    </lineage>
</organism>
<evidence type="ECO:0000256" key="1">
    <source>
        <dbReference type="SAM" id="MobiDB-lite"/>
    </source>
</evidence>
<dbReference type="CDD" id="cd01949">
    <property type="entry name" value="GGDEF"/>
    <property type="match status" value="1"/>
</dbReference>
<evidence type="ECO:0000313" key="5">
    <source>
        <dbReference type="Proteomes" id="UP000218387"/>
    </source>
</evidence>
<dbReference type="PROSITE" id="PS50887">
    <property type="entry name" value="GGDEF"/>
    <property type="match status" value="1"/>
</dbReference>
<dbReference type="GO" id="GO:0043709">
    <property type="term" value="P:cell adhesion involved in single-species biofilm formation"/>
    <property type="evidence" value="ECO:0007669"/>
    <property type="project" value="TreeGrafter"/>
</dbReference>
<name>A0A4P9CAN5_EUBML</name>
<feature type="transmembrane region" description="Helical" evidence="2">
    <location>
        <begin position="93"/>
        <end position="113"/>
    </location>
</feature>
<dbReference type="KEGG" id="emt:CPZ25_015470"/>
<protein>
    <submittedName>
        <fullName evidence="4">GGDEF domain-containing protein</fullName>
    </submittedName>
</protein>
<dbReference type="EMBL" id="CP029487">
    <property type="protein sequence ID" value="QCT72668.1"/>
    <property type="molecule type" value="Genomic_DNA"/>
</dbReference>
<dbReference type="InterPro" id="IPR000160">
    <property type="entry name" value="GGDEF_dom"/>
</dbReference>
<dbReference type="PANTHER" id="PTHR45138:SF9">
    <property type="entry name" value="DIGUANYLATE CYCLASE DGCM-RELATED"/>
    <property type="match status" value="1"/>
</dbReference>
<accession>A0A4P9CAN5</accession>
<dbReference type="NCBIfam" id="TIGR00254">
    <property type="entry name" value="GGDEF"/>
    <property type="match status" value="1"/>
</dbReference>
<dbReference type="InterPro" id="IPR043128">
    <property type="entry name" value="Rev_trsase/Diguanyl_cyclase"/>
</dbReference>
<keyword evidence="5" id="KW-1185">Reference proteome</keyword>
<dbReference type="SUPFAM" id="SSF55073">
    <property type="entry name" value="Nucleotide cyclase"/>
    <property type="match status" value="1"/>
</dbReference>
<feature type="transmembrane region" description="Helical" evidence="2">
    <location>
        <begin position="125"/>
        <end position="145"/>
    </location>
</feature>
<dbReference type="Pfam" id="PF00990">
    <property type="entry name" value="GGDEF"/>
    <property type="match status" value="1"/>
</dbReference>
<dbReference type="GO" id="GO:0052621">
    <property type="term" value="F:diguanylate cyclase activity"/>
    <property type="evidence" value="ECO:0007669"/>
    <property type="project" value="TreeGrafter"/>
</dbReference>